<evidence type="ECO:0000313" key="1">
    <source>
        <dbReference type="EMBL" id="KAK3743466.1"/>
    </source>
</evidence>
<accession>A0AAE0YF10</accession>
<organism evidence="1 2">
    <name type="scientific">Elysia crispata</name>
    <name type="common">lettuce slug</name>
    <dbReference type="NCBI Taxonomy" id="231223"/>
    <lineage>
        <taxon>Eukaryota</taxon>
        <taxon>Metazoa</taxon>
        <taxon>Spiralia</taxon>
        <taxon>Lophotrochozoa</taxon>
        <taxon>Mollusca</taxon>
        <taxon>Gastropoda</taxon>
        <taxon>Heterobranchia</taxon>
        <taxon>Euthyneura</taxon>
        <taxon>Panpulmonata</taxon>
        <taxon>Sacoglossa</taxon>
        <taxon>Placobranchoidea</taxon>
        <taxon>Plakobranchidae</taxon>
        <taxon>Elysia</taxon>
    </lineage>
</organism>
<keyword evidence="2" id="KW-1185">Reference proteome</keyword>
<evidence type="ECO:0000313" key="2">
    <source>
        <dbReference type="Proteomes" id="UP001283361"/>
    </source>
</evidence>
<sequence>MYSGDPEYSRGEYELACEDVKPHGKRPVKRSRSTRYDGARQSSCMPWVWCGSSHNTLVIHWRIDAGREVLSDGCVRTTTSSEVPATRVLYVISAPIWSIFSNQENTTFDLVSLAIVLCSFLSMGLIIIPEEIQQHPKRDGQMVKSLTASLVSQEEEERHQRNLNEDEQLKNQIAETAQQFTERLDRMLHTPVTSLITSQATARPLWSIMLFGLWPLPSPLQLPNVEEKLYGEMYVWFSIGWYPDNW</sequence>
<protein>
    <submittedName>
        <fullName evidence="1">Uncharacterized protein</fullName>
    </submittedName>
</protein>
<proteinExistence type="predicted"/>
<gene>
    <name evidence="1" type="ORF">RRG08_011310</name>
</gene>
<reference evidence="1" key="1">
    <citation type="journal article" date="2023" name="G3 (Bethesda)">
        <title>A reference genome for the long-term kleptoplast-retaining sea slug Elysia crispata morphotype clarki.</title>
        <authorList>
            <person name="Eastman K.E."/>
            <person name="Pendleton A.L."/>
            <person name="Shaikh M.A."/>
            <person name="Suttiyut T."/>
            <person name="Ogas R."/>
            <person name="Tomko P."/>
            <person name="Gavelis G."/>
            <person name="Widhalm J.R."/>
            <person name="Wisecaver J.H."/>
        </authorList>
    </citation>
    <scope>NUCLEOTIDE SEQUENCE</scope>
    <source>
        <strain evidence="1">ECLA1</strain>
    </source>
</reference>
<dbReference type="EMBL" id="JAWDGP010006306">
    <property type="protein sequence ID" value="KAK3743466.1"/>
    <property type="molecule type" value="Genomic_DNA"/>
</dbReference>
<comment type="caution">
    <text evidence="1">The sequence shown here is derived from an EMBL/GenBank/DDBJ whole genome shotgun (WGS) entry which is preliminary data.</text>
</comment>
<dbReference type="Proteomes" id="UP001283361">
    <property type="component" value="Unassembled WGS sequence"/>
</dbReference>
<dbReference type="AlphaFoldDB" id="A0AAE0YF10"/>
<name>A0AAE0YF10_9GAST</name>